<dbReference type="Gene3D" id="3.40.50.10810">
    <property type="entry name" value="Tandem AAA-ATPase domain"/>
    <property type="match status" value="1"/>
</dbReference>
<accession>A0A7X3G5W0</accession>
<feature type="domain" description="Helicase C-terminal" evidence="3">
    <location>
        <begin position="905"/>
        <end position="1065"/>
    </location>
</feature>
<gene>
    <name evidence="4" type="ORF">GPY61_30195</name>
</gene>
<feature type="domain" description="Helicase ATP-binding" evidence="2">
    <location>
        <begin position="596"/>
        <end position="780"/>
    </location>
</feature>
<dbReference type="InterPro" id="IPR049730">
    <property type="entry name" value="SNF2/RAD54-like_C"/>
</dbReference>
<dbReference type="InterPro" id="IPR000330">
    <property type="entry name" value="SNF2_N"/>
</dbReference>
<evidence type="ECO:0000313" key="5">
    <source>
        <dbReference type="Proteomes" id="UP000443353"/>
    </source>
</evidence>
<dbReference type="GO" id="GO:0005524">
    <property type="term" value="F:ATP binding"/>
    <property type="evidence" value="ECO:0007669"/>
    <property type="project" value="InterPro"/>
</dbReference>
<dbReference type="InterPro" id="IPR027417">
    <property type="entry name" value="P-loop_NTPase"/>
</dbReference>
<dbReference type="Pfam" id="PF00271">
    <property type="entry name" value="Helicase_C"/>
    <property type="match status" value="1"/>
</dbReference>
<dbReference type="Pfam" id="PF00176">
    <property type="entry name" value="SNF2-rel_dom"/>
    <property type="match status" value="1"/>
</dbReference>
<name>A0A7X3G5W0_9BURK</name>
<evidence type="ECO:0000256" key="1">
    <source>
        <dbReference type="ARBA" id="ARBA00022801"/>
    </source>
</evidence>
<dbReference type="PANTHER" id="PTHR45629:SF7">
    <property type="entry name" value="DNA EXCISION REPAIR PROTEIN ERCC-6-RELATED"/>
    <property type="match status" value="1"/>
</dbReference>
<evidence type="ECO:0000259" key="2">
    <source>
        <dbReference type="PROSITE" id="PS51192"/>
    </source>
</evidence>
<dbReference type="Proteomes" id="UP000443353">
    <property type="component" value="Unassembled WGS sequence"/>
</dbReference>
<dbReference type="InterPro" id="IPR050496">
    <property type="entry name" value="SNF2_RAD54_helicase_repair"/>
</dbReference>
<dbReference type="CDD" id="cd18793">
    <property type="entry name" value="SF2_C_SNF"/>
    <property type="match status" value="1"/>
</dbReference>
<dbReference type="EMBL" id="WSES01000012">
    <property type="protein sequence ID" value="MVW64208.1"/>
    <property type="molecule type" value="Genomic_DNA"/>
</dbReference>
<dbReference type="GO" id="GO:0016787">
    <property type="term" value="F:hydrolase activity"/>
    <property type="evidence" value="ECO:0007669"/>
    <property type="project" value="UniProtKB-KW"/>
</dbReference>
<keyword evidence="4" id="KW-0347">Helicase</keyword>
<keyword evidence="1" id="KW-0378">Hydrolase</keyword>
<dbReference type="SUPFAM" id="SSF52540">
    <property type="entry name" value="P-loop containing nucleoside triphosphate hydrolases"/>
    <property type="match status" value="2"/>
</dbReference>
<dbReference type="SMART" id="SM00487">
    <property type="entry name" value="DEXDc"/>
    <property type="match status" value="1"/>
</dbReference>
<keyword evidence="5" id="KW-1185">Reference proteome</keyword>
<dbReference type="GO" id="GO:0004386">
    <property type="term" value="F:helicase activity"/>
    <property type="evidence" value="ECO:0007669"/>
    <property type="project" value="UniProtKB-KW"/>
</dbReference>
<dbReference type="PANTHER" id="PTHR45629">
    <property type="entry name" value="SNF2/RAD54 FAMILY MEMBER"/>
    <property type="match status" value="1"/>
</dbReference>
<keyword evidence="4" id="KW-0067">ATP-binding</keyword>
<protein>
    <submittedName>
        <fullName evidence="4">ATP-dependent helicase</fullName>
    </submittedName>
</protein>
<dbReference type="InterPro" id="IPR001650">
    <property type="entry name" value="Helicase_C-like"/>
</dbReference>
<evidence type="ECO:0000259" key="3">
    <source>
        <dbReference type="PROSITE" id="PS51194"/>
    </source>
</evidence>
<dbReference type="InterPro" id="IPR014001">
    <property type="entry name" value="Helicase_ATP-bd"/>
</dbReference>
<dbReference type="PROSITE" id="PS51194">
    <property type="entry name" value="HELICASE_CTER"/>
    <property type="match status" value="1"/>
</dbReference>
<dbReference type="InterPro" id="IPR038718">
    <property type="entry name" value="SNF2-like_sf"/>
</dbReference>
<dbReference type="PROSITE" id="PS51192">
    <property type="entry name" value="HELICASE_ATP_BIND_1"/>
    <property type="match status" value="1"/>
</dbReference>
<dbReference type="AlphaFoldDB" id="A0A7X3G5W0"/>
<evidence type="ECO:0000313" key="4">
    <source>
        <dbReference type="EMBL" id="MVW64208.1"/>
    </source>
</evidence>
<reference evidence="4 5" key="1">
    <citation type="submission" date="2019-12" db="EMBL/GenBank/DDBJ databases">
        <authorList>
            <person name="Li C."/>
            <person name="Zhao J."/>
        </authorList>
    </citation>
    <scope>NUCLEOTIDE SEQUENCE [LARGE SCALE GENOMIC DNA]</scope>
    <source>
        <strain evidence="4 5">NEAU-DD11</strain>
    </source>
</reference>
<dbReference type="SMART" id="SM00490">
    <property type="entry name" value="HELICc"/>
    <property type="match status" value="1"/>
</dbReference>
<organism evidence="4 5">
    <name type="scientific">Massilia cellulosiltytica</name>
    <dbReference type="NCBI Taxonomy" id="2683234"/>
    <lineage>
        <taxon>Bacteria</taxon>
        <taxon>Pseudomonadati</taxon>
        <taxon>Pseudomonadota</taxon>
        <taxon>Betaproteobacteria</taxon>
        <taxon>Burkholderiales</taxon>
        <taxon>Oxalobacteraceae</taxon>
        <taxon>Telluria group</taxon>
        <taxon>Massilia</taxon>
    </lineage>
</organism>
<comment type="caution">
    <text evidence="4">The sequence shown here is derived from an EMBL/GenBank/DDBJ whole genome shotgun (WGS) entry which is preliminary data.</text>
</comment>
<keyword evidence="4" id="KW-0547">Nucleotide-binding</keyword>
<dbReference type="Gene3D" id="3.40.50.300">
    <property type="entry name" value="P-loop containing nucleotide triphosphate hydrolases"/>
    <property type="match status" value="1"/>
</dbReference>
<sequence>MRGRVVPPAKPVPVATKLAPVFETEGVLYPHVADDALASAPPSARPALAYLKQLDEEGFITPLVDKWLLPWEHVYELVKSADHEASTKLLGLPEERVLRPILSSSGSLSDPTFVVTIQGWEGADGAPVRGALARQGAVFTLDGREWRMTEAAWKLIRAVQDLYRDQKAVPGEKTNQLGWAKIRKLAKDAHARMDGFLERTVVVRPESLKLDLRRRLVGDEQVVEVTPTFDDQPAGWLDSFERQQQVPDRYVIAQANGGVTHVLIPPDVKSVLSEVRAMPARCVAGSNASLFLKNPFAYLGPDANSVLDPDEYDASLQQAGIHFYTFELEPVLESDSRIGTVTLKLTAPSETASDVELDLNDPVTLGQFVTEVGSKLLAGLACAFWRGYELDMAGFDSDKLSRLEDLQQRWSAQAAGQELKDVFDLTQYGDRVIGIGRAEKVSSPYLQKDRSENWLPAELLTQLGLDGELLSRWETSNRDHYEQFVTNIDTASANRQPTARLPGPELDIELLTARRIATVWGERFKQGSPSDDKPSNERDVLLVAGNIDELDYQRNRGDLIRQGLTTDPDLPNTLLPATSLRTHQLQGVGWLQHLYGLSPHLTSGCILADDMGLGKTLQLLTFIAWCIETDPDGAPVLIVAPVSLLDNWEREMGNFLHPCIGEDVLKLYGRSLQEARMPKGDLPPDIRAHGIQNLLRFGWRRNKRIVLTTYETLRDQEFSLARQAWSVVICDEAQKIKNPAARVTQATKALQARFRIACTGTPVENSLTDLWCLYDWIQPGLLGSLNEFGAKFRRPIETKEQQDEVALAELRALIEPQLLRRTKQDVAKDLPDKIEDAACKSLPMSALQWRLYRSEVGLYNDQRAMQEHLGQQGTAMLGLLHKLKMICAHPHALRPEGDVLDVSPKLRWTLNTLKGIQARGEKAIIFTELRDIQRVLQFAILDAFGFTATIINGDTNSTSERGPSRQKLIDAFQEAPGFGIIILSTTAVGFGVNVQAANHVIHFTRPWNPAKEDQATDRAYRIGQQRDVYVYYPTVVADDMVTFEQTLDHLLSRKRGLATDMLNGTGDIAIDEFATYLTPDQSSGSLEEPHHAL</sequence>
<proteinExistence type="predicted"/>